<feature type="chain" id="PRO_5011753101" evidence="1">
    <location>
        <begin position="22"/>
        <end position="321"/>
    </location>
</feature>
<feature type="domain" description="Extensin-like C-terminal" evidence="2">
    <location>
        <begin position="168"/>
        <end position="321"/>
    </location>
</feature>
<reference evidence="4" key="1">
    <citation type="submission" date="2016-10" db="EMBL/GenBank/DDBJ databases">
        <authorList>
            <person name="Varghese N."/>
            <person name="Submissions S."/>
        </authorList>
    </citation>
    <scope>NUCLEOTIDE SEQUENCE [LARGE SCALE GENOMIC DNA]</scope>
    <source>
        <strain evidence="4">CGMCC 1.10789</strain>
    </source>
</reference>
<name>A0A1G8YTG0_9RHOB</name>
<dbReference type="AlphaFoldDB" id="A0A1G8YTG0"/>
<dbReference type="RefSeq" id="WP_092497733.1">
    <property type="nucleotide sequence ID" value="NZ_FNFV01000001.1"/>
</dbReference>
<dbReference type="InterPro" id="IPR009683">
    <property type="entry name" value="Extensin-like_C"/>
</dbReference>
<gene>
    <name evidence="3" type="ORF">SAMN05216257_101454</name>
</gene>
<dbReference type="STRING" id="990712.SAMN05216257_101454"/>
<organism evidence="3 4">
    <name type="scientific">Meinhardsimonia xiamenensis</name>
    <dbReference type="NCBI Taxonomy" id="990712"/>
    <lineage>
        <taxon>Bacteria</taxon>
        <taxon>Pseudomonadati</taxon>
        <taxon>Pseudomonadota</taxon>
        <taxon>Alphaproteobacteria</taxon>
        <taxon>Rhodobacterales</taxon>
        <taxon>Paracoccaceae</taxon>
        <taxon>Meinhardsimonia</taxon>
    </lineage>
</organism>
<feature type="signal peptide" evidence="1">
    <location>
        <begin position="1"/>
        <end position="21"/>
    </location>
</feature>
<keyword evidence="4" id="KW-1185">Reference proteome</keyword>
<sequence length="321" mass="33332">MSRAVLSGLLLAALLAPAVPATGDASAPESSLFPHVRPSAPAALREVRASGSPLAAPVVAVSPRPPSRPEDVIARRVAAAVRLLPLRTGSAPVPDPAERAQVVLAASGAAVRLSPRPEPRPDGIGRARVLRASAVAQRTPAPLVTGKSGPICGDRAIRGETLAPIKGRLQACGVARPVRVTEVAGVPLTQGAIMDCTTAKALKSWVQGSVKPTVGRLGGGVASIRVIASYSCRTRNSRPGAKISEHGKGRAVDISAINLKNGVSLTVLKGWRDQFQGPLLRRMHAGACGPFGTVLGPDADRYHQDHLHLDTARHRSGPYCR</sequence>
<dbReference type="OrthoDB" id="9809788at2"/>
<dbReference type="Pfam" id="PF06904">
    <property type="entry name" value="Extensin-like_C"/>
    <property type="match status" value="1"/>
</dbReference>
<keyword evidence="1" id="KW-0732">Signal</keyword>
<dbReference type="EMBL" id="FNFV01000001">
    <property type="protein sequence ID" value="SDK06063.1"/>
    <property type="molecule type" value="Genomic_DNA"/>
</dbReference>
<protein>
    <submittedName>
        <fullName evidence="3">Uncharacterized conserved protein</fullName>
    </submittedName>
</protein>
<dbReference type="Proteomes" id="UP000199328">
    <property type="component" value="Unassembled WGS sequence"/>
</dbReference>
<accession>A0A1G8YTG0</accession>
<evidence type="ECO:0000313" key="4">
    <source>
        <dbReference type="Proteomes" id="UP000199328"/>
    </source>
</evidence>
<evidence type="ECO:0000313" key="3">
    <source>
        <dbReference type="EMBL" id="SDK06063.1"/>
    </source>
</evidence>
<evidence type="ECO:0000259" key="2">
    <source>
        <dbReference type="Pfam" id="PF06904"/>
    </source>
</evidence>
<proteinExistence type="predicted"/>
<evidence type="ECO:0000256" key="1">
    <source>
        <dbReference type="SAM" id="SignalP"/>
    </source>
</evidence>